<feature type="compositionally biased region" description="Polar residues" evidence="2">
    <location>
        <begin position="7"/>
        <end position="17"/>
    </location>
</feature>
<evidence type="ECO:0000256" key="1">
    <source>
        <dbReference type="ARBA" id="ARBA00004430"/>
    </source>
</evidence>
<sequence length="448" mass="47481">MPAPASAGSQGLGTPTKHSLKIPASPSQPAASPQSAPSQQAEQAAGEVPSLYALCVATLGGCVDQYVEAGFGSMINHMLPPDVRACLLTIARRRGVLTDDVLLSLVDDTWSTLDIAKPFSRPVPRQPEWLSDGAIRKAVCSIGENLQALDISACDSLTSAGIKQIAQACPKLRLLRLGGSPRSNAVAADMVPKLIPPPLLQRGSKPADDWEELKLDDEAVTEPGVDTYIPCLKFLVWPSIPAAINERVKSTTSMSDPVLLNPDPKAPAPPNATRASKAAAALQALKAQGPSPLDPAVPLDEWLAHTVHASSWEGAPKSAPGQAVTMHTRFARRAERRRIRKLCSTDVKAKAAAAASAGSGVTVRVDAARAAAAAAAAAAESDDEVDTEEEAEELPPITQRFAQAYIDQARRIREVSTRDAVREGLRAERRALRSSPALQVVARWLDDY</sequence>
<proteinExistence type="predicted"/>
<dbReference type="InterPro" id="IPR032675">
    <property type="entry name" value="LRR_dom_sf"/>
</dbReference>
<dbReference type="GO" id="GO:0005930">
    <property type="term" value="C:axoneme"/>
    <property type="evidence" value="ECO:0007669"/>
    <property type="project" value="UniProtKB-SubCell"/>
</dbReference>
<dbReference type="EMBL" id="HBFB01027500">
    <property type="protein sequence ID" value="CAD8691025.1"/>
    <property type="molecule type" value="Transcribed_RNA"/>
</dbReference>
<dbReference type="Gene3D" id="3.80.10.10">
    <property type="entry name" value="Ribonuclease Inhibitor"/>
    <property type="match status" value="1"/>
</dbReference>
<evidence type="ECO:0000256" key="2">
    <source>
        <dbReference type="SAM" id="MobiDB-lite"/>
    </source>
</evidence>
<comment type="subcellular location">
    <subcellularLocation>
        <location evidence="1">Cytoplasm</location>
        <location evidence="1">Cytoskeleton</location>
        <location evidence="1">Cilium axoneme</location>
    </subcellularLocation>
</comment>
<reference evidence="3" key="1">
    <citation type="submission" date="2021-01" db="EMBL/GenBank/DDBJ databases">
        <authorList>
            <person name="Corre E."/>
            <person name="Pelletier E."/>
            <person name="Niang G."/>
            <person name="Scheremetjew M."/>
            <person name="Finn R."/>
            <person name="Kale V."/>
            <person name="Holt S."/>
            <person name="Cochrane G."/>
            <person name="Meng A."/>
            <person name="Brown T."/>
            <person name="Cohen L."/>
        </authorList>
    </citation>
    <scope>NUCLEOTIDE SEQUENCE</scope>
    <source>
        <strain evidence="3">SAG 11-49</strain>
    </source>
</reference>
<feature type="region of interest" description="Disordered" evidence="2">
    <location>
        <begin position="1"/>
        <end position="43"/>
    </location>
</feature>
<organism evidence="3">
    <name type="scientific">Chlamydomonas leiostraca</name>
    <dbReference type="NCBI Taxonomy" id="1034604"/>
    <lineage>
        <taxon>Eukaryota</taxon>
        <taxon>Viridiplantae</taxon>
        <taxon>Chlorophyta</taxon>
        <taxon>core chlorophytes</taxon>
        <taxon>Chlorophyceae</taxon>
        <taxon>CS clade</taxon>
        <taxon>Chlamydomonadales</taxon>
        <taxon>Chlamydomonadaceae</taxon>
        <taxon>Chlamydomonas</taxon>
    </lineage>
</organism>
<feature type="compositionally biased region" description="Low complexity" evidence="2">
    <location>
        <begin position="23"/>
        <end position="43"/>
    </location>
</feature>
<name>A0A7S0S074_9CHLO</name>
<accession>A0A7S0S074</accession>
<evidence type="ECO:0000313" key="3">
    <source>
        <dbReference type="EMBL" id="CAD8691025.1"/>
    </source>
</evidence>
<gene>
    <name evidence="3" type="ORF">CLEI1391_LOCUS15362</name>
</gene>
<dbReference type="AlphaFoldDB" id="A0A7S0S074"/>
<dbReference type="SUPFAM" id="SSF52047">
    <property type="entry name" value="RNI-like"/>
    <property type="match status" value="1"/>
</dbReference>
<evidence type="ECO:0008006" key="4">
    <source>
        <dbReference type="Google" id="ProtNLM"/>
    </source>
</evidence>
<protein>
    <recommendedName>
        <fullName evidence="4">RNI-like protein</fullName>
    </recommendedName>
</protein>